<proteinExistence type="predicted"/>
<accession>A0A1F8GLY5</accession>
<dbReference type="PROSITE" id="PS50878">
    <property type="entry name" value="RT_POL"/>
    <property type="match status" value="1"/>
</dbReference>
<dbReference type="Pfam" id="PF00078">
    <property type="entry name" value="RVT_1"/>
    <property type="match status" value="1"/>
</dbReference>
<dbReference type="InterPro" id="IPR043128">
    <property type="entry name" value="Rev_trsase/Diguanyl_cyclase"/>
</dbReference>
<protein>
    <recommendedName>
        <fullName evidence="1">Reverse transcriptase domain-containing protein</fullName>
    </recommendedName>
</protein>
<dbReference type="PANTHER" id="PTHR34047:SF8">
    <property type="entry name" value="PROTEIN YKFC"/>
    <property type="match status" value="1"/>
</dbReference>
<dbReference type="Proteomes" id="UP000178256">
    <property type="component" value="Unassembled WGS sequence"/>
</dbReference>
<dbReference type="CDD" id="cd01651">
    <property type="entry name" value="RT_G2_intron"/>
    <property type="match status" value="1"/>
</dbReference>
<dbReference type="InterPro" id="IPR043502">
    <property type="entry name" value="DNA/RNA_pol_sf"/>
</dbReference>
<sequence length="330" mass="38921">MNEILEFEEIISLNNLLLAWQEFVKGKRGRRDVQEFSFNLMDNIISLHQDLSNHTYKHGGYQAFNINDPKPRSIHKAGVRDRLLHRAIYRVLYPFFDKTFISDSFSCRINKGTHKALNRFRTLFRKVSQNDTRTCWVMKCDIKKFFENIDHAILIGILERHIPDQNVAWLAKEIISSFCKYPNKGLPLGNLTSQLFVNSYMNEFDRYAKHILKAKYYIRYADDFLVMSRDKDWLHEALVKIGGFLSEELKLQIHPNKIFIRTISSGVDFLGWVHFPDHRVLRTATKRRMIGGLKVNNNRESRDSYLGLLKHGNTYKIKEKYVNQWDKNSG</sequence>
<organism evidence="2 3">
    <name type="scientific">Candidatus Yanofskybacteria bacterium RIFCSPLOWO2_01_FULL_44_22</name>
    <dbReference type="NCBI Taxonomy" id="1802697"/>
    <lineage>
        <taxon>Bacteria</taxon>
        <taxon>Candidatus Yanofskyibacteriota</taxon>
    </lineage>
</organism>
<dbReference type="EMBL" id="MGKL01000005">
    <property type="protein sequence ID" value="OGN26424.1"/>
    <property type="molecule type" value="Genomic_DNA"/>
</dbReference>
<reference evidence="2 3" key="1">
    <citation type="journal article" date="2016" name="Nat. Commun.">
        <title>Thousands of microbial genomes shed light on interconnected biogeochemical processes in an aquifer system.</title>
        <authorList>
            <person name="Anantharaman K."/>
            <person name="Brown C.T."/>
            <person name="Hug L.A."/>
            <person name="Sharon I."/>
            <person name="Castelle C.J."/>
            <person name="Probst A.J."/>
            <person name="Thomas B.C."/>
            <person name="Singh A."/>
            <person name="Wilkins M.J."/>
            <person name="Karaoz U."/>
            <person name="Brodie E.L."/>
            <person name="Williams K.H."/>
            <person name="Hubbard S.S."/>
            <person name="Banfield J.F."/>
        </authorList>
    </citation>
    <scope>NUCLEOTIDE SEQUENCE [LARGE SCALE GENOMIC DNA]</scope>
</reference>
<dbReference type="Gene3D" id="3.30.70.270">
    <property type="match status" value="1"/>
</dbReference>
<dbReference type="SUPFAM" id="SSF56672">
    <property type="entry name" value="DNA/RNA polymerases"/>
    <property type="match status" value="1"/>
</dbReference>
<dbReference type="STRING" id="1802697.A2925_03565"/>
<dbReference type="InterPro" id="IPR051083">
    <property type="entry name" value="GrpII_Intron_Splice-Mob/Def"/>
</dbReference>
<evidence type="ECO:0000313" key="3">
    <source>
        <dbReference type="Proteomes" id="UP000178256"/>
    </source>
</evidence>
<gene>
    <name evidence="2" type="ORF">A2925_03565</name>
</gene>
<dbReference type="AlphaFoldDB" id="A0A1F8GLY5"/>
<name>A0A1F8GLY5_9BACT</name>
<dbReference type="InterPro" id="IPR000477">
    <property type="entry name" value="RT_dom"/>
</dbReference>
<feature type="domain" description="Reverse transcriptase" evidence="1">
    <location>
        <begin position="1"/>
        <end position="274"/>
    </location>
</feature>
<evidence type="ECO:0000259" key="1">
    <source>
        <dbReference type="PROSITE" id="PS50878"/>
    </source>
</evidence>
<comment type="caution">
    <text evidence="2">The sequence shown here is derived from an EMBL/GenBank/DDBJ whole genome shotgun (WGS) entry which is preliminary data.</text>
</comment>
<dbReference type="PANTHER" id="PTHR34047">
    <property type="entry name" value="NUCLEAR INTRON MATURASE 1, MITOCHONDRIAL-RELATED"/>
    <property type="match status" value="1"/>
</dbReference>
<evidence type="ECO:0000313" key="2">
    <source>
        <dbReference type="EMBL" id="OGN26424.1"/>
    </source>
</evidence>